<dbReference type="AlphaFoldDB" id="A0A6C0EPN3"/>
<dbReference type="Gene3D" id="1.10.287.1490">
    <property type="match status" value="1"/>
</dbReference>
<accession>A0A6C0EPN3</accession>
<keyword evidence="1" id="KW-0175">Coiled coil</keyword>
<dbReference type="EMBL" id="MN738915">
    <property type="protein sequence ID" value="QHT31154.1"/>
    <property type="molecule type" value="Genomic_DNA"/>
</dbReference>
<reference evidence="3" key="1">
    <citation type="journal article" date="2020" name="Nature">
        <title>Giant virus diversity and host interactions through global metagenomics.</title>
        <authorList>
            <person name="Schulz F."/>
            <person name="Roux S."/>
            <person name="Paez-Espino D."/>
            <person name="Jungbluth S."/>
            <person name="Walsh D.A."/>
            <person name="Denef V.J."/>
            <person name="McMahon K.D."/>
            <person name="Konstantinidis K.T."/>
            <person name="Eloe-Fadrosh E.A."/>
            <person name="Kyrpides N.C."/>
            <person name="Woyke T."/>
        </authorList>
    </citation>
    <scope>NUCLEOTIDE SEQUENCE</scope>
    <source>
        <strain evidence="3">GVMAG-M-3300009155-2</strain>
    </source>
</reference>
<proteinExistence type="predicted"/>
<evidence type="ECO:0000256" key="1">
    <source>
        <dbReference type="SAM" id="Coils"/>
    </source>
</evidence>
<evidence type="ECO:0000313" key="3">
    <source>
        <dbReference type="EMBL" id="QHT31154.1"/>
    </source>
</evidence>
<dbReference type="PANTHER" id="PTHR18937">
    <property type="entry name" value="STRUCTURAL MAINTENANCE OF CHROMOSOMES SMC FAMILY MEMBER"/>
    <property type="match status" value="1"/>
</dbReference>
<feature type="coiled-coil region" evidence="1">
    <location>
        <begin position="8"/>
        <end position="228"/>
    </location>
</feature>
<protein>
    <submittedName>
        <fullName evidence="3">Uncharacterized protein</fullName>
    </submittedName>
</protein>
<feature type="compositionally biased region" description="Basic residues" evidence="2">
    <location>
        <begin position="405"/>
        <end position="416"/>
    </location>
</feature>
<name>A0A6C0EPN3_9ZZZZ</name>
<evidence type="ECO:0000256" key="2">
    <source>
        <dbReference type="SAM" id="MobiDB-lite"/>
    </source>
</evidence>
<sequence>MTQPQEFLKDFESSLDKLNQLNDLIKKNAEQKQEFTNFISKRLSEINEKVKTLSSGIQELKNKLQSLQQEIDANKAGISNNAKQVDDLQKQVDDLNLEKQKLMEQLKTSTESSNQKIQEIQDKINADEAKIRDLTTQNETLNTQLKKQDENNNTIKQLQQKIEDQDQQIQKLQGDHASSVNQTNDQIKALTQSEAELKQKIEQLNQQIEQLQNENKDLQQRIIAATQAINVAVGNLQNISDDAKNNENTENVSKLFAQVEASIEDISRSIQGQPLQQQPSSVSATQLSIPNNEPVVGVNGAPQGLTYESLLNQLKTKSNQISPGRANKYSDALIKLRSINSINEIPQILDSNGIIFKNNIIFGGKKYNTKKNKKQKGGFTYKVNSKRKSISTNSLTFNAKDKGKGKSKRTTIKRSF</sequence>
<feature type="region of interest" description="Disordered" evidence="2">
    <location>
        <begin position="396"/>
        <end position="416"/>
    </location>
</feature>
<organism evidence="3">
    <name type="scientific">viral metagenome</name>
    <dbReference type="NCBI Taxonomy" id="1070528"/>
    <lineage>
        <taxon>unclassified sequences</taxon>
        <taxon>metagenomes</taxon>
        <taxon>organismal metagenomes</taxon>
    </lineage>
</organism>